<protein>
    <submittedName>
        <fullName evidence="6">DoxX family protein</fullName>
    </submittedName>
</protein>
<accession>A0A7T1WQT5</accession>
<name>A0A7T1WQT5_9ACTN</name>
<keyword evidence="7" id="KW-1185">Reference proteome</keyword>
<proteinExistence type="predicted"/>
<dbReference type="GO" id="GO:0016020">
    <property type="term" value="C:membrane"/>
    <property type="evidence" value="ECO:0007669"/>
    <property type="project" value="UniProtKB-SubCell"/>
</dbReference>
<dbReference type="Proteomes" id="UP000595046">
    <property type="component" value="Chromosome"/>
</dbReference>
<comment type="subcellular location">
    <subcellularLocation>
        <location evidence="1">Membrane</location>
        <topology evidence="1">Multi-pass membrane protein</topology>
    </subcellularLocation>
</comment>
<keyword evidence="2 5" id="KW-0812">Transmembrane</keyword>
<dbReference type="RefSeq" id="WP_246530669.1">
    <property type="nucleotide sequence ID" value="NZ_CP048882.1"/>
</dbReference>
<gene>
    <name evidence="6" type="ORF">G4Z16_04010</name>
</gene>
<evidence type="ECO:0000256" key="5">
    <source>
        <dbReference type="SAM" id="Phobius"/>
    </source>
</evidence>
<feature type="transmembrane region" description="Helical" evidence="5">
    <location>
        <begin position="45"/>
        <end position="64"/>
    </location>
</feature>
<feature type="transmembrane region" description="Helical" evidence="5">
    <location>
        <begin position="108"/>
        <end position="127"/>
    </location>
</feature>
<evidence type="ECO:0000313" key="6">
    <source>
        <dbReference type="EMBL" id="QPP05694.1"/>
    </source>
</evidence>
<evidence type="ECO:0000313" key="7">
    <source>
        <dbReference type="Proteomes" id="UP000595046"/>
    </source>
</evidence>
<evidence type="ECO:0000256" key="2">
    <source>
        <dbReference type="ARBA" id="ARBA00022692"/>
    </source>
</evidence>
<keyword evidence="3 5" id="KW-1133">Transmembrane helix</keyword>
<reference evidence="7" key="1">
    <citation type="submission" date="2020-02" db="EMBL/GenBank/DDBJ databases">
        <title>Streptomyces sp. ASO4wet.</title>
        <authorList>
            <person name="Risdian C."/>
            <person name="Landwehr W."/>
            <person name="Schupp P."/>
            <person name="Wink J."/>
        </authorList>
    </citation>
    <scope>NUCLEOTIDE SEQUENCE [LARGE SCALE GENOMIC DNA]</scope>
    <source>
        <strain evidence="7">ASO4wet</strain>
    </source>
</reference>
<organism evidence="6 7">
    <name type="scientific">Streptomyces bathyalis</name>
    <dbReference type="NCBI Taxonomy" id="2710756"/>
    <lineage>
        <taxon>Bacteria</taxon>
        <taxon>Bacillati</taxon>
        <taxon>Actinomycetota</taxon>
        <taxon>Actinomycetes</taxon>
        <taxon>Kitasatosporales</taxon>
        <taxon>Streptomycetaceae</taxon>
        <taxon>Streptomyces</taxon>
    </lineage>
</organism>
<dbReference type="InterPro" id="IPR032808">
    <property type="entry name" value="DoxX"/>
</dbReference>
<feature type="transmembrane region" description="Helical" evidence="5">
    <location>
        <begin position="6"/>
        <end position="24"/>
    </location>
</feature>
<evidence type="ECO:0000256" key="4">
    <source>
        <dbReference type="ARBA" id="ARBA00023136"/>
    </source>
</evidence>
<keyword evidence="4 5" id="KW-0472">Membrane</keyword>
<dbReference type="Pfam" id="PF13564">
    <property type="entry name" value="DoxX_2"/>
    <property type="match status" value="1"/>
</dbReference>
<dbReference type="EMBL" id="CP048882">
    <property type="protein sequence ID" value="QPP05694.1"/>
    <property type="molecule type" value="Genomic_DNA"/>
</dbReference>
<dbReference type="AlphaFoldDB" id="A0A7T1WQT5"/>
<feature type="transmembrane region" description="Helical" evidence="5">
    <location>
        <begin position="76"/>
        <end position="96"/>
    </location>
</feature>
<evidence type="ECO:0000256" key="3">
    <source>
        <dbReference type="ARBA" id="ARBA00022989"/>
    </source>
</evidence>
<evidence type="ECO:0000256" key="1">
    <source>
        <dbReference type="ARBA" id="ARBA00004141"/>
    </source>
</evidence>
<sequence length="130" mass="13276">MNAALWTVQILLAVLFLVSGTLKVSMRKDRLIATGQTGVAPFPPAVIKATAVCELLAVAGLILPRPTGVAPQLTPLAAAGLAIVMVGALMSHSSLLRADRAAGRGSREAVNVAANVVILALCVLVAVGRF</sequence>
<dbReference type="KEGG" id="sbat:G4Z16_04010"/>